<evidence type="ECO:0000313" key="3">
    <source>
        <dbReference type="Proteomes" id="UP000253075"/>
    </source>
</evidence>
<dbReference type="AlphaFoldDB" id="A0ABD7G6R5"/>
<name>A0ABD7G6R5_AERHY</name>
<feature type="region of interest" description="Disordered" evidence="1">
    <location>
        <begin position="105"/>
        <end position="126"/>
    </location>
</feature>
<accession>A0ABD7G6R5</accession>
<reference evidence="3" key="2">
    <citation type="submission" date="2018-02" db="EMBL/GenBank/DDBJ databases">
        <title>Phenotypic characterization and whole genome analysis of multidrug-resistant, extended-spectrum beta-lactamase-producing bacteria isolated from dogs in Germany.</title>
        <authorList>
            <person name="Williamson C."/>
        </authorList>
    </citation>
    <scope>NUCLEOTIDE SEQUENCE [LARGE SCALE GENOMIC DNA]</scope>
    <source>
        <strain evidence="3">AFG_SD03_1510_Ahy_093</strain>
    </source>
</reference>
<dbReference type="Proteomes" id="UP000253075">
    <property type="component" value="Unassembled WGS sequence"/>
</dbReference>
<evidence type="ECO:0000256" key="1">
    <source>
        <dbReference type="SAM" id="MobiDB-lite"/>
    </source>
</evidence>
<organism evidence="2 3">
    <name type="scientific">Aeromonas hydrophila</name>
    <dbReference type="NCBI Taxonomy" id="644"/>
    <lineage>
        <taxon>Bacteria</taxon>
        <taxon>Pseudomonadati</taxon>
        <taxon>Pseudomonadota</taxon>
        <taxon>Gammaproteobacteria</taxon>
        <taxon>Aeromonadales</taxon>
        <taxon>Aeromonadaceae</taxon>
        <taxon>Aeromonas</taxon>
    </lineage>
</organism>
<reference evidence="2 3" key="1">
    <citation type="journal article" date="2018" name="PLoS ONE">
        <title>Phenotypic characterization and whole genome analysis of extended-spectrum beta-lactamase-producing bacteria isolated from dogs in Germany.</title>
        <authorList>
            <person name="Boehmer T."/>
            <person name="Vogler A.J."/>
            <person name="Thomas A."/>
            <person name="Sauer S."/>
            <person name="Hergenroether M."/>
            <person name="Straubinger R.K."/>
            <person name="Birdsell D."/>
            <person name="Keim P."/>
            <person name="Sahl J.W."/>
            <person name="Williamson C.H."/>
            <person name="Riehm J.M."/>
        </authorList>
    </citation>
    <scope>NUCLEOTIDE SEQUENCE [LARGE SCALE GENOMIC DNA]</scope>
    <source>
        <strain evidence="2 3">AFG_SD03_1510_Ahy_093</strain>
    </source>
</reference>
<evidence type="ECO:0000313" key="2">
    <source>
        <dbReference type="EMBL" id="RCF48411.1"/>
    </source>
</evidence>
<dbReference type="EMBL" id="PUTQ01000019">
    <property type="protein sequence ID" value="RCF48411.1"/>
    <property type="molecule type" value="Genomic_DNA"/>
</dbReference>
<sequence>MNAKSIDGAYLDDDEEAGTAADEGALHAVAWASWWGIRTFQQIGGAPVGVWRELRRISNAKQHADLVGPPKPVLQDPRFEAARFAADNGIFLCYPHAMGGALATRADPPSSWPTLSRSRPTAMANA</sequence>
<proteinExistence type="predicted"/>
<gene>
    <name evidence="2" type="ORF">C6C11_13805</name>
</gene>
<protein>
    <submittedName>
        <fullName evidence="2">Uncharacterized protein</fullName>
    </submittedName>
</protein>
<comment type="caution">
    <text evidence="2">The sequence shown here is derived from an EMBL/GenBank/DDBJ whole genome shotgun (WGS) entry which is preliminary data.</text>
</comment>